<dbReference type="AlphaFoldDB" id="A0A0N0ZRV7"/>
<keyword evidence="1" id="KW-1133">Transmembrane helix</keyword>
<feature type="transmembrane region" description="Helical" evidence="1">
    <location>
        <begin position="36"/>
        <end position="57"/>
    </location>
</feature>
<protein>
    <submittedName>
        <fullName evidence="2">Uncharacterized protein</fullName>
    </submittedName>
</protein>
<name>A0A0N0ZRV7_THESC</name>
<organism evidence="2 3">
    <name type="scientific">Thermus scotoductus</name>
    <dbReference type="NCBI Taxonomy" id="37636"/>
    <lineage>
        <taxon>Bacteria</taxon>
        <taxon>Thermotogati</taxon>
        <taxon>Deinococcota</taxon>
        <taxon>Deinococci</taxon>
        <taxon>Thermales</taxon>
        <taxon>Thermaceae</taxon>
        <taxon>Thermus</taxon>
    </lineage>
</organism>
<keyword evidence="1" id="KW-0812">Transmembrane</keyword>
<evidence type="ECO:0000313" key="2">
    <source>
        <dbReference type="EMBL" id="KPD32860.1"/>
    </source>
</evidence>
<dbReference type="EMBL" id="LJJR01000004">
    <property type="protein sequence ID" value="KPD32860.1"/>
    <property type="molecule type" value="Genomic_DNA"/>
</dbReference>
<sequence>MEKFLLLLGLLVMVYNVFYGFRLKRAIPGGVMGERGGQMLGLIVFFALAYLVVLILTWSEPSSLLLLLLSLILLLGAVFVYMVLRLVDAIVASL</sequence>
<reference evidence="2 3" key="1">
    <citation type="submission" date="2015-09" db="EMBL/GenBank/DDBJ databases">
        <title>Draft genome sequence of Thermus scotoductus strain K1 isolated from a geothermal spring in Nagorno-Karabakh, Armenia.</title>
        <authorList>
            <person name="Saghatelyan A."/>
            <person name="Poghosyan L."/>
            <person name="Panosyan H."/>
            <person name="Birkeland N.-K."/>
        </authorList>
    </citation>
    <scope>NUCLEOTIDE SEQUENCE [LARGE SCALE GENOMIC DNA]</scope>
    <source>
        <strain evidence="2 3">K1</strain>
    </source>
</reference>
<feature type="transmembrane region" description="Helical" evidence="1">
    <location>
        <begin position="64"/>
        <end position="84"/>
    </location>
</feature>
<evidence type="ECO:0000313" key="3">
    <source>
        <dbReference type="Proteomes" id="UP000053099"/>
    </source>
</evidence>
<dbReference type="PATRIC" id="fig|37636.3.peg.1417"/>
<dbReference type="Proteomes" id="UP000053099">
    <property type="component" value="Unassembled WGS sequence"/>
</dbReference>
<accession>A0A0N0ZRV7</accession>
<comment type="caution">
    <text evidence="2">The sequence shown here is derived from an EMBL/GenBank/DDBJ whole genome shotgun (WGS) entry which is preliminary data.</text>
</comment>
<evidence type="ECO:0000256" key="1">
    <source>
        <dbReference type="SAM" id="Phobius"/>
    </source>
</evidence>
<keyword evidence="1" id="KW-0472">Membrane</keyword>
<proteinExistence type="predicted"/>
<gene>
    <name evidence="2" type="ORF">AN926_01290</name>
</gene>